<accession>A0A7X1CNQ7</accession>
<organism evidence="1 2">
    <name type="scientific">Listeria grandensis</name>
    <dbReference type="NCBI Taxonomy" id="1494963"/>
    <lineage>
        <taxon>Bacteria</taxon>
        <taxon>Bacillati</taxon>
        <taxon>Bacillota</taxon>
        <taxon>Bacilli</taxon>
        <taxon>Bacillales</taxon>
        <taxon>Listeriaceae</taxon>
        <taxon>Listeria</taxon>
    </lineage>
</organism>
<reference evidence="1 2" key="1">
    <citation type="submission" date="2020-03" db="EMBL/GenBank/DDBJ databases">
        <title>Soil Listeria distribution.</title>
        <authorList>
            <person name="Liao J."/>
            <person name="Wiedmann M."/>
        </authorList>
    </citation>
    <scope>NUCLEOTIDE SEQUENCE [LARGE SCALE GENOMIC DNA]</scope>
    <source>
        <strain evidence="1 2">FSL L7-0741</strain>
    </source>
</reference>
<dbReference type="AlphaFoldDB" id="A0A7X1CNQ7"/>
<dbReference type="InterPro" id="IPR006524">
    <property type="entry name" value="ArpU-like"/>
</dbReference>
<dbReference type="RefSeq" id="WP_185525379.1">
    <property type="nucleotide sequence ID" value="NZ_JAARWN010000001.1"/>
</dbReference>
<evidence type="ECO:0000313" key="2">
    <source>
        <dbReference type="Proteomes" id="UP000535908"/>
    </source>
</evidence>
<comment type="caution">
    <text evidence="1">The sequence shown here is derived from an EMBL/GenBank/DDBJ whole genome shotgun (WGS) entry which is preliminary data.</text>
</comment>
<evidence type="ECO:0000313" key="1">
    <source>
        <dbReference type="EMBL" id="MBC1935198.1"/>
    </source>
</evidence>
<dbReference type="Proteomes" id="UP000535908">
    <property type="component" value="Unassembled WGS sequence"/>
</dbReference>
<dbReference type="NCBIfam" id="TIGR01637">
    <property type="entry name" value="phage_arpU"/>
    <property type="match status" value="1"/>
</dbReference>
<dbReference type="EMBL" id="JAARWN010000001">
    <property type="protein sequence ID" value="MBC1935198.1"/>
    <property type="molecule type" value="Genomic_DNA"/>
</dbReference>
<sequence>MMALFDLPEINMPATKRNVSRALEKYKIMRVRLGERRTPKLTSTLTIVPPSFSNEFHSTTEESAIWNIDAINEAQDYVNLIEHHVNQLPERSRQIIYRLFIAGDSDFITREELYLADTQYKEEKRKAIERLAYQLDIAVEK</sequence>
<gene>
    <name evidence="1" type="ORF">HCA69_02395</name>
</gene>
<name>A0A7X1CNQ7_9LIST</name>
<proteinExistence type="predicted"/>
<protein>
    <recommendedName>
        <fullName evidence="3">ArpU family transcriptional regulator</fullName>
    </recommendedName>
</protein>
<evidence type="ECO:0008006" key="3">
    <source>
        <dbReference type="Google" id="ProtNLM"/>
    </source>
</evidence>